<keyword evidence="9 11" id="KW-0460">Magnesium</keyword>
<comment type="miscellaneous">
    <text evidence="11">A single active site specifically recognizes both ATP and CTP and is responsible for their addition.</text>
</comment>
<dbReference type="InterPro" id="IPR032828">
    <property type="entry name" value="PolyA_RNA-bd"/>
</dbReference>
<dbReference type="GO" id="GO:0000287">
    <property type="term" value="F:magnesium ion binding"/>
    <property type="evidence" value="ECO:0007669"/>
    <property type="project" value="UniProtKB-UniRule"/>
</dbReference>
<feature type="binding site" evidence="11">
    <location>
        <position position="8"/>
    </location>
    <ligand>
        <name>CTP</name>
        <dbReference type="ChEBI" id="CHEBI:37563"/>
    </ligand>
</feature>
<evidence type="ECO:0000313" key="15">
    <source>
        <dbReference type="Proteomes" id="UP000294418"/>
    </source>
</evidence>
<comment type="similarity">
    <text evidence="11">Belongs to the tRNA nucleotidyltransferase/poly(A) polymerase family. Bacterial CCA-adding enzyme type 2 subfamily.</text>
</comment>
<feature type="binding site" evidence="11">
    <location>
        <position position="91"/>
    </location>
    <ligand>
        <name>ATP</name>
        <dbReference type="ChEBI" id="CHEBI:30616"/>
    </ligand>
</feature>
<keyword evidence="8 11" id="KW-0067">ATP-binding</keyword>
<feature type="binding site" evidence="11">
    <location>
        <position position="137"/>
    </location>
    <ligand>
        <name>ATP</name>
        <dbReference type="ChEBI" id="CHEBI:30616"/>
    </ligand>
</feature>
<evidence type="ECO:0000259" key="13">
    <source>
        <dbReference type="Pfam" id="PF12627"/>
    </source>
</evidence>
<dbReference type="NCBIfam" id="NF008137">
    <property type="entry name" value="PRK10885.1"/>
    <property type="match status" value="1"/>
</dbReference>
<dbReference type="InterPro" id="IPR012006">
    <property type="entry name" value="CCA_bact"/>
</dbReference>
<feature type="binding site" evidence="11">
    <location>
        <position position="137"/>
    </location>
    <ligand>
        <name>CTP</name>
        <dbReference type="ChEBI" id="CHEBI:37563"/>
    </ligand>
</feature>
<dbReference type="Pfam" id="PF12627">
    <property type="entry name" value="PolyA_pol_RNAbd"/>
    <property type="match status" value="1"/>
</dbReference>
<evidence type="ECO:0000256" key="1">
    <source>
        <dbReference type="ARBA" id="ARBA00001946"/>
    </source>
</evidence>
<keyword evidence="6 11" id="KW-0547">Nucleotide-binding</keyword>
<evidence type="ECO:0000313" key="14">
    <source>
        <dbReference type="EMBL" id="VFP84208.1"/>
    </source>
</evidence>
<gene>
    <name evidence="11 14" type="primary">cca</name>
    <name evidence="14" type="ORF">ERCILAFE3058_291</name>
</gene>
<comment type="catalytic activity">
    <reaction evidence="11">
        <text>a tRNA precursor + 2 CTP + ATP = a tRNA with a 3' CCA end + 3 diphosphate</text>
        <dbReference type="Rhea" id="RHEA:14433"/>
        <dbReference type="Rhea" id="RHEA-COMP:10465"/>
        <dbReference type="Rhea" id="RHEA-COMP:10468"/>
        <dbReference type="ChEBI" id="CHEBI:30616"/>
        <dbReference type="ChEBI" id="CHEBI:33019"/>
        <dbReference type="ChEBI" id="CHEBI:37563"/>
        <dbReference type="ChEBI" id="CHEBI:74896"/>
        <dbReference type="ChEBI" id="CHEBI:83071"/>
        <dbReference type="EC" id="2.7.7.72"/>
    </reaction>
</comment>
<feature type="domain" description="tRNA nucleotidyltransferase/poly(A) polymerase RNA and SrmB- binding" evidence="13">
    <location>
        <begin position="149"/>
        <end position="213"/>
    </location>
</feature>
<feature type="binding site" evidence="11">
    <location>
        <position position="23"/>
    </location>
    <ligand>
        <name>Mg(2+)</name>
        <dbReference type="ChEBI" id="CHEBI:18420"/>
    </ligand>
</feature>
<evidence type="ECO:0000256" key="10">
    <source>
        <dbReference type="ARBA" id="ARBA00022884"/>
    </source>
</evidence>
<dbReference type="PANTHER" id="PTHR47545:SF1">
    <property type="entry name" value="MULTIFUNCTIONAL CCA PROTEIN"/>
    <property type="match status" value="1"/>
</dbReference>
<dbReference type="Pfam" id="PF01743">
    <property type="entry name" value="PolyA_pol"/>
    <property type="match status" value="1"/>
</dbReference>
<dbReference type="EC" id="2.7.7.72" evidence="11"/>
<accession>A0A451DCN1</accession>
<dbReference type="SUPFAM" id="SSF81891">
    <property type="entry name" value="Poly A polymerase C-terminal region-like"/>
    <property type="match status" value="1"/>
</dbReference>
<keyword evidence="5 11" id="KW-0479">Metal-binding</keyword>
<dbReference type="PANTHER" id="PTHR47545">
    <property type="entry name" value="MULTIFUNCTIONAL CCA PROTEIN"/>
    <property type="match status" value="1"/>
</dbReference>
<dbReference type="AlphaFoldDB" id="A0A451DCN1"/>
<dbReference type="GO" id="GO:0042245">
    <property type="term" value="P:RNA repair"/>
    <property type="evidence" value="ECO:0007669"/>
    <property type="project" value="UniProtKB-KW"/>
</dbReference>
<keyword evidence="7 11" id="KW-0692">RNA repair</keyword>
<evidence type="ECO:0000256" key="4">
    <source>
        <dbReference type="ARBA" id="ARBA00022695"/>
    </source>
</evidence>
<evidence type="ECO:0000256" key="3">
    <source>
        <dbReference type="ARBA" id="ARBA00022694"/>
    </source>
</evidence>
<dbReference type="Gene3D" id="3.30.460.10">
    <property type="entry name" value="Beta Polymerase, domain 2"/>
    <property type="match status" value="1"/>
</dbReference>
<name>A0A451DCN1_9GAMM</name>
<dbReference type="RefSeq" id="WP_157989709.1">
    <property type="nucleotide sequence ID" value="NZ_LR217720.1"/>
</dbReference>
<dbReference type="GO" id="GO:0001680">
    <property type="term" value="P:tRNA 3'-terminal CCA addition"/>
    <property type="evidence" value="ECO:0007669"/>
    <property type="project" value="UniProtKB-UniRule"/>
</dbReference>
<proteinExistence type="inferred from homology"/>
<dbReference type="OrthoDB" id="9805698at2"/>
<dbReference type="InterPro" id="IPR050124">
    <property type="entry name" value="tRNA_CCA-adding_enzyme"/>
</dbReference>
<dbReference type="SUPFAM" id="SSF81301">
    <property type="entry name" value="Nucleotidyltransferase"/>
    <property type="match status" value="1"/>
</dbReference>
<dbReference type="GO" id="GO:0016787">
    <property type="term" value="F:hydrolase activity"/>
    <property type="evidence" value="ECO:0007669"/>
    <property type="project" value="UniProtKB-KW"/>
</dbReference>
<dbReference type="InterPro" id="IPR002646">
    <property type="entry name" value="PolA_pol_head_dom"/>
</dbReference>
<feature type="binding site" evidence="11">
    <location>
        <position position="140"/>
    </location>
    <ligand>
        <name>CTP</name>
        <dbReference type="ChEBI" id="CHEBI:37563"/>
    </ligand>
</feature>
<evidence type="ECO:0000256" key="11">
    <source>
        <dbReference type="HAMAP-Rule" id="MF_01262"/>
    </source>
</evidence>
<dbReference type="Gene3D" id="1.10.3090.10">
    <property type="entry name" value="cca-adding enzyme, domain 2"/>
    <property type="match status" value="1"/>
</dbReference>
<feature type="binding site" evidence="11">
    <location>
        <position position="21"/>
    </location>
    <ligand>
        <name>Mg(2+)</name>
        <dbReference type="ChEBI" id="CHEBI:18420"/>
    </ligand>
</feature>
<evidence type="ECO:0000256" key="5">
    <source>
        <dbReference type="ARBA" id="ARBA00022723"/>
    </source>
</evidence>
<protein>
    <recommendedName>
        <fullName evidence="11">CCA-adding enzyme</fullName>
        <ecNumber evidence="11">2.7.7.72</ecNumber>
    </recommendedName>
    <alternativeName>
        <fullName evidence="11">CCA tRNA nucleotidyltransferase</fullName>
    </alternativeName>
    <alternativeName>
        <fullName evidence="11">tRNA CCA-pyrophosphorylase</fullName>
    </alternativeName>
    <alternativeName>
        <fullName evidence="11">tRNA adenylyl-/cytidylyl- transferase</fullName>
    </alternativeName>
    <alternativeName>
        <fullName evidence="11">tRNA nucleotidyltransferase</fullName>
    </alternativeName>
    <alternativeName>
        <fullName evidence="11">tRNA-NT</fullName>
    </alternativeName>
</protein>
<evidence type="ECO:0000256" key="6">
    <source>
        <dbReference type="ARBA" id="ARBA00022741"/>
    </source>
</evidence>
<dbReference type="InterPro" id="IPR043519">
    <property type="entry name" value="NT_sf"/>
</dbReference>
<organism evidence="14 15">
    <name type="scientific">Candidatus Erwinia haradaeae</name>
    <dbReference type="NCBI Taxonomy" id="1922217"/>
    <lineage>
        <taxon>Bacteria</taxon>
        <taxon>Pseudomonadati</taxon>
        <taxon>Pseudomonadota</taxon>
        <taxon>Gammaproteobacteria</taxon>
        <taxon>Enterobacterales</taxon>
        <taxon>Erwiniaceae</taxon>
        <taxon>Erwinia</taxon>
    </lineage>
</organism>
<dbReference type="GO" id="GO:0000049">
    <property type="term" value="F:tRNA binding"/>
    <property type="evidence" value="ECO:0007669"/>
    <property type="project" value="UniProtKB-UniRule"/>
</dbReference>
<feature type="binding site" evidence="11">
    <location>
        <position position="11"/>
    </location>
    <ligand>
        <name>ATP</name>
        <dbReference type="ChEBI" id="CHEBI:30616"/>
    </ligand>
</feature>
<feature type="binding site" evidence="11">
    <location>
        <position position="91"/>
    </location>
    <ligand>
        <name>CTP</name>
        <dbReference type="ChEBI" id="CHEBI:37563"/>
    </ligand>
</feature>
<evidence type="ECO:0000256" key="7">
    <source>
        <dbReference type="ARBA" id="ARBA00022800"/>
    </source>
</evidence>
<comment type="cofactor">
    <cofactor evidence="1 11">
        <name>Mg(2+)</name>
        <dbReference type="ChEBI" id="CHEBI:18420"/>
    </cofactor>
</comment>
<evidence type="ECO:0000256" key="8">
    <source>
        <dbReference type="ARBA" id="ARBA00022840"/>
    </source>
</evidence>
<dbReference type="Proteomes" id="UP000294418">
    <property type="component" value="Chromosome"/>
</dbReference>
<keyword evidence="14" id="KW-0378">Hydrolase</keyword>
<dbReference type="GO" id="GO:0005524">
    <property type="term" value="F:ATP binding"/>
    <property type="evidence" value="ECO:0007669"/>
    <property type="project" value="UniProtKB-UniRule"/>
</dbReference>
<feature type="binding site" evidence="11">
    <location>
        <position position="11"/>
    </location>
    <ligand>
        <name>CTP</name>
        <dbReference type="ChEBI" id="CHEBI:37563"/>
    </ligand>
</feature>
<dbReference type="PIRSF" id="PIRSF000813">
    <property type="entry name" value="CCA_bact"/>
    <property type="match status" value="1"/>
</dbReference>
<evidence type="ECO:0000256" key="9">
    <source>
        <dbReference type="ARBA" id="ARBA00022842"/>
    </source>
</evidence>
<keyword evidence="10 11" id="KW-0694">RNA-binding</keyword>
<dbReference type="EMBL" id="LR217720">
    <property type="protein sequence ID" value="VFP84208.1"/>
    <property type="molecule type" value="Genomic_DNA"/>
</dbReference>
<keyword evidence="3 11" id="KW-0819">tRNA processing</keyword>
<comment type="catalytic activity">
    <reaction evidence="11">
        <text>a tRNA with a 3' CCA end + 2 CTP + ATP = a tRNA with a 3' CCACCA end + 3 diphosphate</text>
        <dbReference type="Rhea" id="RHEA:76235"/>
        <dbReference type="Rhea" id="RHEA-COMP:10468"/>
        <dbReference type="Rhea" id="RHEA-COMP:18655"/>
        <dbReference type="ChEBI" id="CHEBI:30616"/>
        <dbReference type="ChEBI" id="CHEBI:33019"/>
        <dbReference type="ChEBI" id="CHEBI:37563"/>
        <dbReference type="ChEBI" id="CHEBI:83071"/>
        <dbReference type="ChEBI" id="CHEBI:195187"/>
    </reaction>
</comment>
<dbReference type="HAMAP" id="MF_01262">
    <property type="entry name" value="CCA_bact_type2"/>
    <property type="match status" value="1"/>
</dbReference>
<sequence>MEIYLVGGAVRDKLLNLPLKDRDWVVVGGSPQTMLDLGYQKVGRHFPVFLHPKTHEEYALARTERKEGHGYSGFVCYYAPDVTLKQDLARRDLTINAIAQDQYGMYYDPYGGFVDLHQRQLRHISPSFNEDPLRVLRVARFSAYFAHLNFHIADETLKIMKGMVHSGELQFLTAPRIWKEIESALQTNHPHIFFKALYDCGAFKALFPELDSIMNVFNISIDQVLTTFSGISKHSANLAIRFAAFFYSFRHALMSQIHLYTPHGKYDALLNFKTIAKLCQRLHAPRALRDLALLVMEFYDTIQNIQHASPEQLIYFFNQIDAWRKPLRIEQISIILDADFGACSSSKHGANIKSAYLCNAWKVVNSISVQEVIDSGFIGRHIGDELSRRQSIVLNDWQHYSKEAD</sequence>
<evidence type="ECO:0000256" key="2">
    <source>
        <dbReference type="ARBA" id="ARBA00022679"/>
    </source>
</evidence>
<feature type="domain" description="Poly A polymerase head" evidence="12">
    <location>
        <begin position="3"/>
        <end position="122"/>
    </location>
</feature>
<feature type="binding site" evidence="11">
    <location>
        <position position="140"/>
    </location>
    <ligand>
        <name>ATP</name>
        <dbReference type="ChEBI" id="CHEBI:30616"/>
    </ligand>
</feature>
<keyword evidence="2 11" id="KW-0808">Transferase</keyword>
<reference evidence="14 15" key="1">
    <citation type="submission" date="2019-02" db="EMBL/GenBank/DDBJ databases">
        <authorList>
            <person name="Manzano-Marin A."/>
            <person name="Manzano-Marin A."/>
        </authorList>
    </citation>
    <scope>NUCLEOTIDE SEQUENCE [LARGE SCALE GENOMIC DNA]</scope>
    <source>
        <strain evidence="14 15">ErCilaricifoliae</strain>
    </source>
</reference>
<evidence type="ECO:0000259" key="12">
    <source>
        <dbReference type="Pfam" id="PF01743"/>
    </source>
</evidence>
<feature type="binding site" evidence="11">
    <location>
        <position position="8"/>
    </location>
    <ligand>
        <name>ATP</name>
        <dbReference type="ChEBI" id="CHEBI:30616"/>
    </ligand>
</feature>
<comment type="function">
    <text evidence="11">Catalyzes the addition and repair of the essential 3'-terminal CCA sequence in tRNAs without using a nucleic acid template. Adds these three nucleotides in the order of C, C, and A to the tRNA nucleotide-73, using CTP and ATP as substrates and producing inorganic pyrophosphate. tRNA 3'-terminal CCA addition is required both for tRNA processing and repair. Also involved in tRNA surveillance by mediating tandem CCA addition to generate a CCACCA at the 3' terminus of unstable tRNAs. While stable tRNAs receive only 3'-terminal CCA, unstable tRNAs are marked with CCACCA and rapidly degraded.</text>
</comment>
<dbReference type="GO" id="GO:0004810">
    <property type="term" value="F:CCA tRNA nucleotidyltransferase activity"/>
    <property type="evidence" value="ECO:0007669"/>
    <property type="project" value="UniProtKB-UniRule"/>
</dbReference>
<dbReference type="GO" id="GO:0160016">
    <property type="term" value="F:CCACCA tRNA nucleotidyltransferase activity"/>
    <property type="evidence" value="ECO:0007669"/>
    <property type="project" value="RHEA"/>
</dbReference>
<keyword evidence="4 11" id="KW-0548">Nucleotidyltransferase</keyword>